<proteinExistence type="predicted"/>
<evidence type="ECO:0000313" key="3">
    <source>
        <dbReference type="Proteomes" id="UP000632138"/>
    </source>
</evidence>
<dbReference type="Proteomes" id="UP000632138">
    <property type="component" value="Unassembled WGS sequence"/>
</dbReference>
<accession>A0ABS2AQ56</accession>
<comment type="caution">
    <text evidence="2">The sequence shown here is derived from an EMBL/GenBank/DDBJ whole genome shotgun (WGS) entry which is preliminary data.</text>
</comment>
<reference evidence="2 3" key="1">
    <citation type="submission" date="2021-01" db="EMBL/GenBank/DDBJ databases">
        <title>Actinoplanes sp. nov. LDG1-06 isolated from lichen.</title>
        <authorList>
            <person name="Saeng-In P."/>
            <person name="Phongsopitanun W."/>
            <person name="Kanchanasin P."/>
            <person name="Yuki M."/>
            <person name="Kudo T."/>
            <person name="Ohkuma M."/>
            <person name="Tanasupawat S."/>
        </authorList>
    </citation>
    <scope>NUCLEOTIDE SEQUENCE [LARGE SCALE GENOMIC DNA]</scope>
    <source>
        <strain evidence="2 3">LDG1-06</strain>
    </source>
</reference>
<evidence type="ECO:0000313" key="2">
    <source>
        <dbReference type="EMBL" id="MBM2621319.1"/>
    </source>
</evidence>
<evidence type="ECO:0000256" key="1">
    <source>
        <dbReference type="SAM" id="MobiDB-lite"/>
    </source>
</evidence>
<sequence length="60" mass="6498">MAVSQAPSGEVDATFGGCERGGRLSNNSGVGNEETEAFPYVCRQLPAPWNQMWPGLRHFS</sequence>
<protein>
    <submittedName>
        <fullName evidence="2">Uncharacterized protein</fullName>
    </submittedName>
</protein>
<keyword evidence="3" id="KW-1185">Reference proteome</keyword>
<feature type="region of interest" description="Disordered" evidence="1">
    <location>
        <begin position="1"/>
        <end position="32"/>
    </location>
</feature>
<dbReference type="RefSeq" id="WP_203381301.1">
    <property type="nucleotide sequence ID" value="NZ_JAENHP010000019.1"/>
</dbReference>
<gene>
    <name evidence="2" type="ORF">JIG36_38035</name>
</gene>
<dbReference type="EMBL" id="JAENHP010000019">
    <property type="protein sequence ID" value="MBM2621319.1"/>
    <property type="molecule type" value="Genomic_DNA"/>
</dbReference>
<name>A0ABS2AQ56_9ACTN</name>
<organism evidence="2 3">
    <name type="scientific">Paractinoplanes ovalisporus</name>
    <dbReference type="NCBI Taxonomy" id="2810368"/>
    <lineage>
        <taxon>Bacteria</taxon>
        <taxon>Bacillati</taxon>
        <taxon>Actinomycetota</taxon>
        <taxon>Actinomycetes</taxon>
        <taxon>Micromonosporales</taxon>
        <taxon>Micromonosporaceae</taxon>
        <taxon>Paractinoplanes</taxon>
    </lineage>
</organism>